<evidence type="ECO:0000313" key="2">
    <source>
        <dbReference type="Proteomes" id="UP000620046"/>
    </source>
</evidence>
<name>A0ABQ1GG48_9GAMM</name>
<dbReference type="Proteomes" id="UP000620046">
    <property type="component" value="Unassembled WGS sequence"/>
</dbReference>
<keyword evidence="2" id="KW-1185">Reference proteome</keyword>
<protein>
    <submittedName>
        <fullName evidence="1">Uncharacterized protein</fullName>
    </submittedName>
</protein>
<reference evidence="2" key="1">
    <citation type="journal article" date="2019" name="Int. J. Syst. Evol. Microbiol.">
        <title>The Global Catalogue of Microorganisms (GCM) 10K type strain sequencing project: providing services to taxonomists for standard genome sequencing and annotation.</title>
        <authorList>
            <consortium name="The Broad Institute Genomics Platform"/>
            <consortium name="The Broad Institute Genome Sequencing Center for Infectious Disease"/>
            <person name="Wu L."/>
            <person name="Ma J."/>
        </authorList>
    </citation>
    <scope>NUCLEOTIDE SEQUENCE [LARGE SCALE GENOMIC DNA]</scope>
    <source>
        <strain evidence="2">CGMCC 1.15439</strain>
    </source>
</reference>
<evidence type="ECO:0000313" key="1">
    <source>
        <dbReference type="EMBL" id="GGA43010.1"/>
    </source>
</evidence>
<proteinExistence type="predicted"/>
<comment type="caution">
    <text evidence="1">The sequence shown here is derived from an EMBL/GenBank/DDBJ whole genome shotgun (WGS) entry which is preliminary data.</text>
</comment>
<organism evidence="1 2">
    <name type="scientific">Dyella nitratireducens</name>
    <dbReference type="NCBI Taxonomy" id="1849580"/>
    <lineage>
        <taxon>Bacteria</taxon>
        <taxon>Pseudomonadati</taxon>
        <taxon>Pseudomonadota</taxon>
        <taxon>Gammaproteobacteria</taxon>
        <taxon>Lysobacterales</taxon>
        <taxon>Rhodanobacteraceae</taxon>
        <taxon>Dyella</taxon>
    </lineage>
</organism>
<sequence>MAYAMVQAEHEPGIATKKRLKIPTSFLRNILCNAFGDALKHAPGALGAKPGDILDGNLAHSMCSTACSQSATRGIEALSDS</sequence>
<gene>
    <name evidence="1" type="ORF">GCM10010981_35140</name>
</gene>
<accession>A0ABQ1GG48</accession>
<dbReference type="EMBL" id="BMJA01000003">
    <property type="protein sequence ID" value="GGA43010.1"/>
    <property type="molecule type" value="Genomic_DNA"/>
</dbReference>